<dbReference type="HOGENOM" id="CLU_026017_0_0_1"/>
<dbReference type="AlphaFoldDB" id="A0A017SFR4"/>
<keyword evidence="3" id="KW-1185">Reference proteome</keyword>
<dbReference type="RefSeq" id="XP_040639546.1">
    <property type="nucleotide sequence ID" value="XM_040784201.1"/>
</dbReference>
<evidence type="ECO:0000256" key="1">
    <source>
        <dbReference type="SAM" id="MobiDB-lite"/>
    </source>
</evidence>
<sequence length="501" mass="55435">MPKPKSLVKEPKLKKKAAQQVPVTADEFLAVGVEQEEAGEKWRAGDAAKSLRFFMRAITTYDQGLGKHPTSFDLAYNKARVQYEITQHPKLAVQLQAPLPQALQAALQSHKDALVLDQENADVLFNTGQVLTSLAEIVSDIKHPSDQQLTQAVQCLQEALELFQRCFAVQELRFTEMQEEIKQMESGGMQVPDVQQQQQQPEMQPDVNDDAAEDTPEQWAAVVEPVTKETLVDTAVAQLEALTTLCNLLTFKPGDGLPWVEEYSSDLAQNRMPTYVEGSSREYEATLARAKFICALTEVIYRSGRVEIETYHQEVTRAFSPELILSADPEGLCSKADAHMSFNTAVADLPPTHDQEAFKKSLVLRWKSLSTALDALTAASKLPNADNLPKIHIARGDVELNRWRLGSAPWEYAMAQQNGSLLLRNAQTYYRGAAALARRDGAVEETRDGTCKEAFAAGLEGQKDKLMQLRRAAPKELLAVAEDMVDDGLASPIELEALLSS</sequence>
<name>A0A017SFR4_ASPRC</name>
<accession>A0A017SFR4</accession>
<dbReference type="OrthoDB" id="5328412at2759"/>
<dbReference type="InterPro" id="IPR011990">
    <property type="entry name" value="TPR-like_helical_dom_sf"/>
</dbReference>
<gene>
    <name evidence="2" type="ORF">EURHEDRAFT_454522</name>
</gene>
<dbReference type="Gene3D" id="1.25.40.10">
    <property type="entry name" value="Tetratricopeptide repeat domain"/>
    <property type="match status" value="1"/>
</dbReference>
<feature type="compositionally biased region" description="Low complexity" evidence="1">
    <location>
        <begin position="189"/>
        <end position="206"/>
    </location>
</feature>
<dbReference type="EMBL" id="KK088420">
    <property type="protein sequence ID" value="EYE95858.1"/>
    <property type="molecule type" value="Genomic_DNA"/>
</dbReference>
<evidence type="ECO:0000313" key="2">
    <source>
        <dbReference type="EMBL" id="EYE95858.1"/>
    </source>
</evidence>
<evidence type="ECO:0000313" key="3">
    <source>
        <dbReference type="Proteomes" id="UP000019804"/>
    </source>
</evidence>
<feature type="region of interest" description="Disordered" evidence="1">
    <location>
        <begin position="184"/>
        <end position="211"/>
    </location>
</feature>
<dbReference type="Proteomes" id="UP000019804">
    <property type="component" value="Unassembled WGS sequence"/>
</dbReference>
<dbReference type="SUPFAM" id="SSF48452">
    <property type="entry name" value="TPR-like"/>
    <property type="match status" value="1"/>
</dbReference>
<protein>
    <submittedName>
        <fullName evidence="2">Uncharacterized protein</fullName>
    </submittedName>
</protein>
<organism evidence="2 3">
    <name type="scientific">Aspergillus ruber (strain CBS 135680)</name>
    <dbReference type="NCBI Taxonomy" id="1388766"/>
    <lineage>
        <taxon>Eukaryota</taxon>
        <taxon>Fungi</taxon>
        <taxon>Dikarya</taxon>
        <taxon>Ascomycota</taxon>
        <taxon>Pezizomycotina</taxon>
        <taxon>Eurotiomycetes</taxon>
        <taxon>Eurotiomycetidae</taxon>
        <taxon>Eurotiales</taxon>
        <taxon>Aspergillaceae</taxon>
        <taxon>Aspergillus</taxon>
        <taxon>Aspergillus subgen. Aspergillus</taxon>
    </lineage>
</organism>
<dbReference type="GeneID" id="63699325"/>
<proteinExistence type="predicted"/>
<reference evidence="3" key="1">
    <citation type="journal article" date="2014" name="Nat. Commun.">
        <title>Genomic adaptations of the halophilic Dead Sea filamentous fungus Eurotium rubrum.</title>
        <authorList>
            <person name="Kis-Papo T."/>
            <person name="Weig A.R."/>
            <person name="Riley R."/>
            <person name="Persoh D."/>
            <person name="Salamov A."/>
            <person name="Sun H."/>
            <person name="Lipzen A."/>
            <person name="Wasser S.P."/>
            <person name="Rambold G."/>
            <person name="Grigoriev I.V."/>
            <person name="Nevo E."/>
        </authorList>
    </citation>
    <scope>NUCLEOTIDE SEQUENCE [LARGE SCALE GENOMIC DNA]</scope>
    <source>
        <strain evidence="3">CBS 135680</strain>
    </source>
</reference>